<dbReference type="Proteomes" id="UP000672027">
    <property type="component" value="Chromosome"/>
</dbReference>
<dbReference type="RefSeq" id="WP_210225398.1">
    <property type="nucleotide sequence ID" value="NZ_CP072800.1"/>
</dbReference>
<name>A0ABX7X1I5_9GAMM</name>
<keyword evidence="2" id="KW-1185">Reference proteome</keyword>
<evidence type="ECO:0000313" key="1">
    <source>
        <dbReference type="EMBL" id="QTR48503.1"/>
    </source>
</evidence>
<reference evidence="1 2" key="1">
    <citation type="submission" date="2021-04" db="EMBL/GenBank/DDBJ databases">
        <title>Genomics, taxonomy and metabolism of representatives of sulfur bacteria of the genus Thiothrix: Thiothrix fructosivorans QT, Thiothrix unzii A1T and three new species, Thiothrix subterranea sp. nov., Thiothrix litoralis sp. nov. and 'Candidatus Thiothrix anitrata' sp. nov.</title>
        <authorList>
            <person name="Ravin N.V."/>
            <person name="Smolyakov D."/>
            <person name="Rudenko T.S."/>
            <person name="Mardanov A.V."/>
            <person name="Beletsky A.V."/>
            <person name="Markov N.D."/>
            <person name="Fomenkov A.I."/>
            <person name="Roberts R.J."/>
            <person name="Karnachuk O.V."/>
            <person name="Novikov A."/>
            <person name="Grabovich M.Y."/>
        </authorList>
    </citation>
    <scope>NUCLEOTIDE SEQUENCE [LARGE SCALE GENOMIC DNA]</scope>
    <source>
        <strain evidence="1 2">A52</strain>
    </source>
</reference>
<proteinExistence type="predicted"/>
<sequence length="419" mass="48692">MLIKNLRKISFQDHLARLVCCDILIFLHDNDYALTLKNKAYAPLMDSIREDVERRGWKTQTIGHPFSKIAASDAWSNPILMNKRYLIAKIKDKILNIKYINHFFQKTPTYLFRLYNKILNQSNPMCIIVIGSPPELCQAARERKIPCIELLHGIGYTKVAWGYDKRTRLELPSGILSLDVCSTTTFQTLESVKIQQIPHPFLKRFRNSKNNNLPHEWQPNNTIDKNKKIILVSLQWGYDDSYPQLTGILKNHIILEELTGAIKLSINKNIIWAFRFHPVQLREKKYKYQLDFIKSFCENHLNTQWKWFTEMPLPVVLKQCSGHITMSSMSSYEAAYMGIKTLALCPTLQKGGYSQDIFSDLVNANYLTKAQVDAENIIEWAEKAQPTEPFLDNLADEEAWENALEWMLGSRYKDNKEIV</sequence>
<dbReference type="SUPFAM" id="SSF53756">
    <property type="entry name" value="UDP-Glycosyltransferase/glycogen phosphorylase"/>
    <property type="match status" value="1"/>
</dbReference>
<evidence type="ECO:0008006" key="3">
    <source>
        <dbReference type="Google" id="ProtNLM"/>
    </source>
</evidence>
<evidence type="ECO:0000313" key="2">
    <source>
        <dbReference type="Proteomes" id="UP000672027"/>
    </source>
</evidence>
<organism evidence="1 2">
    <name type="scientific">Candidatus Thiothrix anitrata</name>
    <dbReference type="NCBI Taxonomy" id="2823902"/>
    <lineage>
        <taxon>Bacteria</taxon>
        <taxon>Pseudomonadati</taxon>
        <taxon>Pseudomonadota</taxon>
        <taxon>Gammaproteobacteria</taxon>
        <taxon>Thiotrichales</taxon>
        <taxon>Thiotrichaceae</taxon>
        <taxon>Thiothrix</taxon>
    </lineage>
</organism>
<gene>
    <name evidence="1" type="ORF">J8380_09275</name>
</gene>
<accession>A0ABX7X1I5</accession>
<dbReference type="EMBL" id="CP072800">
    <property type="protein sequence ID" value="QTR48503.1"/>
    <property type="molecule type" value="Genomic_DNA"/>
</dbReference>
<protein>
    <recommendedName>
        <fullName evidence="3">Polysaccharide pyruvyl transferase domain-containing protein</fullName>
    </recommendedName>
</protein>